<dbReference type="OrthoDB" id="9812532at2"/>
<dbReference type="Gene3D" id="3.50.30.40">
    <property type="entry name" value="Ribonuclease E inhibitor RraA/RraA-like"/>
    <property type="match status" value="1"/>
</dbReference>
<dbReference type="GO" id="GO:0046872">
    <property type="term" value="F:metal ion binding"/>
    <property type="evidence" value="ECO:0007669"/>
    <property type="project" value="UniProtKB-KW"/>
</dbReference>
<comment type="cofactor">
    <cofactor evidence="1">
        <name>a divalent metal cation</name>
        <dbReference type="ChEBI" id="CHEBI:60240"/>
    </cofactor>
</comment>
<dbReference type="Proteomes" id="UP000281547">
    <property type="component" value="Unassembled WGS sequence"/>
</dbReference>
<name>A0A433XB30_9HYPH</name>
<dbReference type="PANTHER" id="PTHR33254:SF4">
    <property type="entry name" value="4-HYDROXY-4-METHYL-2-OXOGLUTARATE ALDOLASE 3-RELATED"/>
    <property type="match status" value="1"/>
</dbReference>
<accession>A0A433XB30</accession>
<feature type="binding site" evidence="5">
    <location>
        <position position="115"/>
    </location>
    <ligand>
        <name>substrate</name>
    </ligand>
</feature>
<evidence type="ECO:0000313" key="6">
    <source>
        <dbReference type="EMBL" id="RUT31286.1"/>
    </source>
</evidence>
<dbReference type="RefSeq" id="WP_127188532.1">
    <property type="nucleotide sequence ID" value="NZ_RZNJ01000003.1"/>
</dbReference>
<dbReference type="SUPFAM" id="SSF89562">
    <property type="entry name" value="RraA-like"/>
    <property type="match status" value="1"/>
</dbReference>
<reference evidence="6 7" key="1">
    <citation type="journal article" date="2016" name="Int. J. Syst. Evol. Microbiol.">
        <title>Arsenicitalea aurantiaca gen. nov., sp. nov., a new member of the family Hyphomicrobiaceae, isolated from high-arsenic sediment.</title>
        <authorList>
            <person name="Mu Y."/>
            <person name="Zhou L."/>
            <person name="Zeng X.C."/>
            <person name="Liu L."/>
            <person name="Pan Y."/>
            <person name="Chen X."/>
            <person name="Wang J."/>
            <person name="Li S."/>
            <person name="Li W.J."/>
            <person name="Wang Y."/>
        </authorList>
    </citation>
    <scope>NUCLEOTIDE SEQUENCE [LARGE SCALE GENOMIC DNA]</scope>
    <source>
        <strain evidence="6 7">42-50</strain>
    </source>
</reference>
<dbReference type="PANTHER" id="PTHR33254">
    <property type="entry name" value="4-HYDROXY-4-METHYL-2-OXOGLUTARATE ALDOLASE 3-RELATED"/>
    <property type="match status" value="1"/>
</dbReference>
<dbReference type="EMBL" id="RZNJ01000003">
    <property type="protein sequence ID" value="RUT31286.1"/>
    <property type="molecule type" value="Genomic_DNA"/>
</dbReference>
<dbReference type="AlphaFoldDB" id="A0A433XB30"/>
<organism evidence="6 7">
    <name type="scientific">Arsenicitalea aurantiaca</name>
    <dbReference type="NCBI Taxonomy" id="1783274"/>
    <lineage>
        <taxon>Bacteria</taxon>
        <taxon>Pseudomonadati</taxon>
        <taxon>Pseudomonadota</taxon>
        <taxon>Alphaproteobacteria</taxon>
        <taxon>Hyphomicrobiales</taxon>
        <taxon>Devosiaceae</taxon>
        <taxon>Arsenicitalea</taxon>
    </lineage>
</organism>
<evidence type="ECO:0000256" key="5">
    <source>
        <dbReference type="PIRSR" id="PIRSR605493-1"/>
    </source>
</evidence>
<feature type="binding site" evidence="5">
    <location>
        <position position="116"/>
    </location>
    <ligand>
        <name>Mg(2+)</name>
        <dbReference type="ChEBI" id="CHEBI:18420"/>
    </ligand>
</feature>
<dbReference type="CDD" id="cd16841">
    <property type="entry name" value="RraA_family"/>
    <property type="match status" value="1"/>
</dbReference>
<evidence type="ECO:0000256" key="3">
    <source>
        <dbReference type="ARBA" id="ARBA00029596"/>
    </source>
</evidence>
<gene>
    <name evidence="6" type="ORF">EMQ25_10530</name>
</gene>
<dbReference type="InterPro" id="IPR036704">
    <property type="entry name" value="RraA/RraA-like_sf"/>
</dbReference>
<evidence type="ECO:0000313" key="7">
    <source>
        <dbReference type="Proteomes" id="UP000281547"/>
    </source>
</evidence>
<keyword evidence="5" id="KW-0479">Metal-binding</keyword>
<keyword evidence="5" id="KW-0460">Magnesium</keyword>
<sequence length="215" mass="23293">MATLTERLADCYSGVIYDVMRDMGLAAAVLPSDIRPLDPEVKIAGPVFTMRGRPDKTVDAHASLLAWTGFLSKAPSGHVVVCQPQDSVRALMGELSAETLKHRGVLGYLVDGGTRDVSFIKAIGFPVFCRYTTPIDIVASWIPEAFDEPVTIGNVVINPGDYILGDQDGTVVIPKDRAEEIISRAEAAISTENLVRAAILRGEDPQQAYLQYGKF</sequence>
<keyword evidence="7" id="KW-1185">Reference proteome</keyword>
<protein>
    <recommendedName>
        <fullName evidence="2">Putative 4-hydroxy-4-methyl-2-oxoglutarate aldolase</fullName>
    </recommendedName>
    <alternativeName>
        <fullName evidence="3">Regulator of ribonuclease activity homolog</fullName>
    </alternativeName>
    <alternativeName>
        <fullName evidence="4">RraA-like protein</fullName>
    </alternativeName>
</protein>
<proteinExistence type="predicted"/>
<comment type="caution">
    <text evidence="6">The sequence shown here is derived from an EMBL/GenBank/DDBJ whole genome shotgun (WGS) entry which is preliminary data.</text>
</comment>
<dbReference type="Pfam" id="PF03737">
    <property type="entry name" value="RraA-like"/>
    <property type="match status" value="1"/>
</dbReference>
<comment type="cofactor">
    <cofactor evidence="5">
        <name>Mg(2+)</name>
        <dbReference type="ChEBI" id="CHEBI:18420"/>
    </cofactor>
</comment>
<evidence type="ECO:0000256" key="2">
    <source>
        <dbReference type="ARBA" id="ARBA00016549"/>
    </source>
</evidence>
<evidence type="ECO:0000256" key="1">
    <source>
        <dbReference type="ARBA" id="ARBA00001968"/>
    </source>
</evidence>
<dbReference type="InterPro" id="IPR005493">
    <property type="entry name" value="RraA/RraA-like"/>
</dbReference>
<evidence type="ECO:0000256" key="4">
    <source>
        <dbReference type="ARBA" id="ARBA00030169"/>
    </source>
</evidence>